<feature type="domain" description="RNA polymerase sigma-70 region 2" evidence="5">
    <location>
        <begin position="65"/>
        <end position="128"/>
    </location>
</feature>
<dbReference type="InterPro" id="IPR014284">
    <property type="entry name" value="RNA_pol_sigma-70_dom"/>
</dbReference>
<evidence type="ECO:0000256" key="2">
    <source>
        <dbReference type="ARBA" id="ARBA00023015"/>
    </source>
</evidence>
<comment type="similarity">
    <text evidence="1">Belongs to the sigma-70 factor family. ECF subfamily.</text>
</comment>
<dbReference type="RefSeq" id="WP_341842702.1">
    <property type="nucleotide sequence ID" value="NZ_CP149792.1"/>
</dbReference>
<dbReference type="Pfam" id="PF04542">
    <property type="entry name" value="Sigma70_r2"/>
    <property type="match status" value="1"/>
</dbReference>
<dbReference type="Gene3D" id="1.10.1740.10">
    <property type="match status" value="1"/>
</dbReference>
<feature type="domain" description="RNA polymerase sigma factor 70 region 4 type 2" evidence="6">
    <location>
        <begin position="161"/>
        <end position="210"/>
    </location>
</feature>
<gene>
    <name evidence="7" type="ORF">WJU22_07935</name>
</gene>
<dbReference type="PANTHER" id="PTHR43133:SF46">
    <property type="entry name" value="RNA POLYMERASE SIGMA-70 FACTOR ECF SUBFAMILY"/>
    <property type="match status" value="1"/>
</dbReference>
<dbReference type="InterPro" id="IPR013325">
    <property type="entry name" value="RNA_pol_sigma_r2"/>
</dbReference>
<evidence type="ECO:0000259" key="5">
    <source>
        <dbReference type="Pfam" id="PF04542"/>
    </source>
</evidence>
<dbReference type="InterPro" id="IPR014327">
    <property type="entry name" value="RNA_pol_sigma70_bacteroid"/>
</dbReference>
<organism evidence="7 8">
    <name type="scientific">Chitinophaga caseinilytica</name>
    <dbReference type="NCBI Taxonomy" id="2267521"/>
    <lineage>
        <taxon>Bacteria</taxon>
        <taxon>Pseudomonadati</taxon>
        <taxon>Bacteroidota</taxon>
        <taxon>Chitinophagia</taxon>
        <taxon>Chitinophagales</taxon>
        <taxon>Chitinophagaceae</taxon>
        <taxon>Chitinophaga</taxon>
    </lineage>
</organism>
<dbReference type="CDD" id="cd06171">
    <property type="entry name" value="Sigma70_r4"/>
    <property type="match status" value="1"/>
</dbReference>
<dbReference type="Gene3D" id="1.10.10.10">
    <property type="entry name" value="Winged helix-like DNA-binding domain superfamily/Winged helix DNA-binding domain"/>
    <property type="match status" value="1"/>
</dbReference>
<keyword evidence="4" id="KW-0804">Transcription</keyword>
<keyword evidence="8" id="KW-1185">Reference proteome</keyword>
<evidence type="ECO:0000256" key="4">
    <source>
        <dbReference type="ARBA" id="ARBA00023163"/>
    </source>
</evidence>
<reference evidence="7 8" key="1">
    <citation type="submission" date="2024-03" db="EMBL/GenBank/DDBJ databases">
        <title>Chitinophaga caseinilytica sp. nov., a casein hydrolysing bacterium isolated from forest soil.</title>
        <authorList>
            <person name="Lee D.S."/>
            <person name="Han D.M."/>
            <person name="Baek J.H."/>
            <person name="Choi D.G."/>
            <person name="Jeon J.H."/>
            <person name="Jeon C.O."/>
        </authorList>
    </citation>
    <scope>NUCLEOTIDE SEQUENCE [LARGE SCALE GENOMIC DNA]</scope>
    <source>
        <strain evidence="7 8">KACC 19118</strain>
    </source>
</reference>
<keyword evidence="3" id="KW-0731">Sigma factor</keyword>
<evidence type="ECO:0000256" key="3">
    <source>
        <dbReference type="ARBA" id="ARBA00023082"/>
    </source>
</evidence>
<accession>A0ABZ2Z8W4</accession>
<keyword evidence="2" id="KW-0805">Transcription regulation</keyword>
<dbReference type="Pfam" id="PF08281">
    <property type="entry name" value="Sigma70_r4_2"/>
    <property type="match status" value="1"/>
</dbReference>
<name>A0ABZ2Z8W4_9BACT</name>
<dbReference type="InterPro" id="IPR013249">
    <property type="entry name" value="RNA_pol_sigma70_r4_t2"/>
</dbReference>
<dbReference type="SUPFAM" id="SSF88946">
    <property type="entry name" value="Sigma2 domain of RNA polymerase sigma factors"/>
    <property type="match status" value="1"/>
</dbReference>
<dbReference type="InterPro" id="IPR036388">
    <property type="entry name" value="WH-like_DNA-bd_sf"/>
</dbReference>
<dbReference type="Proteomes" id="UP001449657">
    <property type="component" value="Chromosome"/>
</dbReference>
<dbReference type="InterPro" id="IPR013324">
    <property type="entry name" value="RNA_pol_sigma_r3/r4-like"/>
</dbReference>
<evidence type="ECO:0000313" key="8">
    <source>
        <dbReference type="Proteomes" id="UP001449657"/>
    </source>
</evidence>
<dbReference type="NCBIfam" id="TIGR02985">
    <property type="entry name" value="Sig70_bacteroi1"/>
    <property type="match status" value="1"/>
</dbReference>
<dbReference type="InterPro" id="IPR039425">
    <property type="entry name" value="RNA_pol_sigma-70-like"/>
</dbReference>
<dbReference type="SUPFAM" id="SSF88659">
    <property type="entry name" value="Sigma3 and sigma4 domains of RNA polymerase sigma factors"/>
    <property type="match status" value="1"/>
</dbReference>
<evidence type="ECO:0000256" key="1">
    <source>
        <dbReference type="ARBA" id="ARBA00010641"/>
    </source>
</evidence>
<evidence type="ECO:0000313" key="7">
    <source>
        <dbReference type="EMBL" id="WZN48102.1"/>
    </source>
</evidence>
<dbReference type="NCBIfam" id="TIGR02937">
    <property type="entry name" value="sigma70-ECF"/>
    <property type="match status" value="1"/>
</dbReference>
<sequence>MTRWPAHPGNVPLAQAKRRTVVQSNREKCRKSPYFYCLMPAYSTYTDEQLYELLQGDDQDAFTEIYQRYWKTLYQRARAMLNDGPLAQDVVQEVFISLWNRRADVRIEKIGAYLHQAVRFQELKALHRLQSDAAFYDRLASITQDLIDHEPLLYNEMESIVRNLLSRLPEDQRNILRLSREEGLTYREIAEKLGISIKTVEKKISLSLRAIRKGMDGSFPLLLSFALVAPAGVAHL</sequence>
<dbReference type="PANTHER" id="PTHR43133">
    <property type="entry name" value="RNA POLYMERASE ECF-TYPE SIGMA FACTO"/>
    <property type="match status" value="1"/>
</dbReference>
<dbReference type="InterPro" id="IPR007627">
    <property type="entry name" value="RNA_pol_sigma70_r2"/>
</dbReference>
<proteinExistence type="inferred from homology"/>
<dbReference type="EMBL" id="CP150096">
    <property type="protein sequence ID" value="WZN48102.1"/>
    <property type="molecule type" value="Genomic_DNA"/>
</dbReference>
<protein>
    <submittedName>
        <fullName evidence="7">RNA polymerase sigma-70 factor</fullName>
    </submittedName>
</protein>
<evidence type="ECO:0000259" key="6">
    <source>
        <dbReference type="Pfam" id="PF08281"/>
    </source>
</evidence>